<comment type="caution">
    <text evidence="3">The sequence shown here is derived from an EMBL/GenBank/DDBJ whole genome shotgun (WGS) entry which is preliminary data.</text>
</comment>
<evidence type="ECO:0000256" key="1">
    <source>
        <dbReference type="SAM" id="MobiDB-lite"/>
    </source>
</evidence>
<feature type="region of interest" description="Disordered" evidence="1">
    <location>
        <begin position="24"/>
        <end position="74"/>
    </location>
</feature>
<evidence type="ECO:0000313" key="3">
    <source>
        <dbReference type="EMBL" id="MFC3714868.1"/>
    </source>
</evidence>
<protein>
    <submittedName>
        <fullName evidence="3">RcnB family protein</fullName>
    </submittedName>
</protein>
<organism evidence="3 4">
    <name type="scientific">Luteimonas soli</name>
    <dbReference type="NCBI Taxonomy" id="1648966"/>
    <lineage>
        <taxon>Bacteria</taxon>
        <taxon>Pseudomonadati</taxon>
        <taxon>Pseudomonadota</taxon>
        <taxon>Gammaproteobacteria</taxon>
        <taxon>Lysobacterales</taxon>
        <taxon>Lysobacteraceae</taxon>
        <taxon>Luteimonas</taxon>
    </lineage>
</organism>
<reference evidence="4" key="1">
    <citation type="journal article" date="2019" name="Int. J. Syst. Evol. Microbiol.">
        <title>The Global Catalogue of Microorganisms (GCM) 10K type strain sequencing project: providing services to taxonomists for standard genome sequencing and annotation.</title>
        <authorList>
            <consortium name="The Broad Institute Genomics Platform"/>
            <consortium name="The Broad Institute Genome Sequencing Center for Infectious Disease"/>
            <person name="Wu L."/>
            <person name="Ma J."/>
        </authorList>
    </citation>
    <scope>NUCLEOTIDE SEQUENCE [LARGE SCALE GENOMIC DNA]</scope>
    <source>
        <strain evidence="4">KCTC 42441</strain>
    </source>
</reference>
<name>A0ABV7XHU4_9GAMM</name>
<accession>A0ABV7XHU4</accession>
<dbReference type="Pfam" id="PF11776">
    <property type="entry name" value="RcnB"/>
    <property type="match status" value="1"/>
</dbReference>
<dbReference type="InterPro" id="IPR024572">
    <property type="entry name" value="RcnB"/>
</dbReference>
<proteinExistence type="predicted"/>
<feature type="chain" id="PRO_5045180320" evidence="2">
    <location>
        <begin position="24"/>
        <end position="167"/>
    </location>
</feature>
<dbReference type="RefSeq" id="WP_386741833.1">
    <property type="nucleotide sequence ID" value="NZ_JBHRYA010000001.1"/>
</dbReference>
<evidence type="ECO:0000256" key="2">
    <source>
        <dbReference type="SAM" id="SignalP"/>
    </source>
</evidence>
<feature type="compositionally biased region" description="Basic and acidic residues" evidence="1">
    <location>
        <begin position="39"/>
        <end position="68"/>
    </location>
</feature>
<evidence type="ECO:0000313" key="4">
    <source>
        <dbReference type="Proteomes" id="UP001595705"/>
    </source>
</evidence>
<dbReference type="Gene3D" id="3.10.450.160">
    <property type="entry name" value="inner membrane protein cigr"/>
    <property type="match status" value="1"/>
</dbReference>
<keyword evidence="2" id="KW-0732">Signal</keyword>
<dbReference type="EMBL" id="JBHRYA010000001">
    <property type="protein sequence ID" value="MFC3714868.1"/>
    <property type="molecule type" value="Genomic_DNA"/>
</dbReference>
<keyword evidence="4" id="KW-1185">Reference proteome</keyword>
<sequence>MSATLKLSALLLALAVVAMPASAAGRDNDRGHRGHDRHGHYDRGHDRRSAYYDGYRDGRRHDRRDDRRDRRHDRRHDRRIVFRPAPRVVYRDRYVSRPVVVHRGPPRWARGHRYYGPGYGRTYVVNDYYSYGLRRPPSGYYWRRSDAGDYLLVAIATGIIADLILSH</sequence>
<dbReference type="Proteomes" id="UP001595705">
    <property type="component" value="Unassembled WGS sequence"/>
</dbReference>
<gene>
    <name evidence="3" type="ORF">ACFONC_01685</name>
</gene>
<feature type="signal peptide" evidence="2">
    <location>
        <begin position="1"/>
        <end position="23"/>
    </location>
</feature>